<evidence type="ECO:0000313" key="2">
    <source>
        <dbReference type="EMBL" id="GGF56933.1"/>
    </source>
</evidence>
<evidence type="ECO:0000259" key="1">
    <source>
        <dbReference type="Pfam" id="PF13467"/>
    </source>
</evidence>
<name>A0A917F703_9PROT</name>
<gene>
    <name evidence="2" type="ORF">GCM10011332_07970</name>
</gene>
<reference evidence="2" key="1">
    <citation type="journal article" date="2014" name="Int. J. Syst. Evol. Microbiol.">
        <title>Complete genome sequence of Corynebacterium casei LMG S-19264T (=DSM 44701T), isolated from a smear-ripened cheese.</title>
        <authorList>
            <consortium name="US DOE Joint Genome Institute (JGI-PGF)"/>
            <person name="Walter F."/>
            <person name="Albersmeier A."/>
            <person name="Kalinowski J."/>
            <person name="Ruckert C."/>
        </authorList>
    </citation>
    <scope>NUCLEOTIDE SEQUENCE</scope>
    <source>
        <strain evidence="2">CGMCC 1.15254</strain>
    </source>
</reference>
<dbReference type="AlphaFoldDB" id="A0A917F703"/>
<comment type="caution">
    <text evidence="2">The sequence shown here is derived from an EMBL/GenBank/DDBJ whole genome shotgun (WGS) entry which is preliminary data.</text>
</comment>
<dbReference type="RefSeq" id="WP_188661883.1">
    <property type="nucleotide sequence ID" value="NZ_BMHV01000004.1"/>
</dbReference>
<dbReference type="Proteomes" id="UP000632498">
    <property type="component" value="Unassembled WGS sequence"/>
</dbReference>
<sequence>MLPSLISRNVVVAGQRTSFRLEPEMWSALDLICQQEQTDVHSLCTWISTYKPRSNRTSAIRAFIVSYLRAQIDGVHINTGQDNHIPVQDQEDMSEGLRHLFRAAG</sequence>
<accession>A0A917F703</accession>
<reference evidence="2" key="2">
    <citation type="submission" date="2020-09" db="EMBL/GenBank/DDBJ databases">
        <authorList>
            <person name="Sun Q."/>
            <person name="Zhou Y."/>
        </authorList>
    </citation>
    <scope>NUCLEOTIDE SEQUENCE</scope>
    <source>
        <strain evidence="2">CGMCC 1.15254</strain>
    </source>
</reference>
<dbReference type="Gene3D" id="1.10.3990.20">
    <property type="entry name" value="protein bp1543"/>
    <property type="match status" value="1"/>
</dbReference>
<proteinExistence type="predicted"/>
<feature type="domain" description="Ribbon-helix-helix" evidence="1">
    <location>
        <begin position="6"/>
        <end position="68"/>
    </location>
</feature>
<organism evidence="2 3">
    <name type="scientific">Terasakiella brassicae</name>
    <dbReference type="NCBI Taxonomy" id="1634917"/>
    <lineage>
        <taxon>Bacteria</taxon>
        <taxon>Pseudomonadati</taxon>
        <taxon>Pseudomonadota</taxon>
        <taxon>Alphaproteobacteria</taxon>
        <taxon>Rhodospirillales</taxon>
        <taxon>Terasakiellaceae</taxon>
        <taxon>Terasakiella</taxon>
    </lineage>
</organism>
<keyword evidence="3" id="KW-1185">Reference proteome</keyword>
<evidence type="ECO:0000313" key="3">
    <source>
        <dbReference type="Proteomes" id="UP000632498"/>
    </source>
</evidence>
<dbReference type="Pfam" id="PF13467">
    <property type="entry name" value="RHH_4"/>
    <property type="match status" value="1"/>
</dbReference>
<dbReference type="InterPro" id="IPR027373">
    <property type="entry name" value="RHH_dom"/>
</dbReference>
<dbReference type="EMBL" id="BMHV01000004">
    <property type="protein sequence ID" value="GGF56933.1"/>
    <property type="molecule type" value="Genomic_DNA"/>
</dbReference>
<protein>
    <recommendedName>
        <fullName evidence="1">Ribbon-helix-helix domain-containing protein</fullName>
    </recommendedName>
</protein>
<dbReference type="InterPro" id="IPR038268">
    <property type="entry name" value="RHH_sf"/>
</dbReference>